<protein>
    <submittedName>
        <fullName evidence="3">VPLPA-CTERM protein sorting domain-containing protein</fullName>
    </submittedName>
</protein>
<evidence type="ECO:0000256" key="1">
    <source>
        <dbReference type="SAM" id="Phobius"/>
    </source>
</evidence>
<accession>A0A238UVS1</accession>
<organism evidence="3 4">
    <name type="scientific">Puniceibacterium sediminis</name>
    <dbReference type="NCBI Taxonomy" id="1608407"/>
    <lineage>
        <taxon>Bacteria</taxon>
        <taxon>Pseudomonadati</taxon>
        <taxon>Pseudomonadota</taxon>
        <taxon>Alphaproteobacteria</taxon>
        <taxon>Rhodobacterales</taxon>
        <taxon>Paracoccaceae</taxon>
        <taxon>Puniceibacterium</taxon>
    </lineage>
</organism>
<keyword evidence="1" id="KW-0472">Membrane</keyword>
<proteinExistence type="predicted"/>
<keyword evidence="1" id="KW-0812">Transmembrane</keyword>
<keyword evidence="1" id="KW-1133">Transmembrane helix</keyword>
<dbReference type="NCBIfam" id="TIGR03370">
    <property type="entry name" value="VPLPA-CTERM"/>
    <property type="match status" value="1"/>
</dbReference>
<reference evidence="3 4" key="1">
    <citation type="submission" date="2017-06" db="EMBL/GenBank/DDBJ databases">
        <authorList>
            <person name="Kim H.J."/>
            <person name="Triplett B.A."/>
        </authorList>
    </citation>
    <scope>NUCLEOTIDE SEQUENCE [LARGE SCALE GENOMIC DNA]</scope>
    <source>
        <strain evidence="3 4">DSM 29052</strain>
    </source>
</reference>
<evidence type="ECO:0000313" key="3">
    <source>
        <dbReference type="EMBL" id="SNR26360.1"/>
    </source>
</evidence>
<dbReference type="EMBL" id="FZNN01000001">
    <property type="protein sequence ID" value="SNR26360.1"/>
    <property type="molecule type" value="Genomic_DNA"/>
</dbReference>
<keyword evidence="4" id="KW-1185">Reference proteome</keyword>
<name>A0A238UVS1_9RHOB</name>
<dbReference type="AlphaFoldDB" id="A0A238UVS1"/>
<evidence type="ECO:0000256" key="2">
    <source>
        <dbReference type="SAM" id="SignalP"/>
    </source>
</evidence>
<dbReference type="InterPro" id="IPR022472">
    <property type="entry name" value="VPLPA-CTERM"/>
</dbReference>
<gene>
    <name evidence="3" type="ORF">SAMN06265370_101225</name>
</gene>
<feature type="chain" id="PRO_5012963780" evidence="2">
    <location>
        <begin position="21"/>
        <end position="189"/>
    </location>
</feature>
<sequence length="189" mass="19577">MKRFVTLSITALFMGSAASAGSVGFDLGISADGNVPVFSLTNTSDSAMITGLNMFIGDLSRNFDSTIAQGGTAAVVGAGAPFDTGDGGLRVDNLIWTFSGFDSLETFSFKADFDPDNANVVMDYRSVLFPNGSFSVSYSTGKTLVQNFDTAFGIGAQSYSVVAAVPLPASLPLILLGVGALSALRRRKG</sequence>
<feature type="transmembrane region" description="Helical" evidence="1">
    <location>
        <begin position="159"/>
        <end position="184"/>
    </location>
</feature>
<evidence type="ECO:0000313" key="4">
    <source>
        <dbReference type="Proteomes" id="UP000198417"/>
    </source>
</evidence>
<dbReference type="Proteomes" id="UP000198417">
    <property type="component" value="Unassembled WGS sequence"/>
</dbReference>
<feature type="signal peptide" evidence="2">
    <location>
        <begin position="1"/>
        <end position="20"/>
    </location>
</feature>
<keyword evidence="2" id="KW-0732">Signal</keyword>